<dbReference type="Proteomes" id="UP000027981">
    <property type="component" value="Chromosome"/>
</dbReference>
<keyword evidence="3" id="KW-1185">Reference proteome</keyword>
<reference evidence="2 3" key="2">
    <citation type="journal article" date="2015" name="Genome Announc.">
        <title>Complete Genome Sequence of Hyperthermophilic Piezophilic Archaeon Palaeococcus pacificus DY20341T, Isolated from Deep-Sea Hydrothermal Sediments.</title>
        <authorList>
            <person name="Zeng X."/>
            <person name="Jebbar M."/>
            <person name="Shao Z."/>
        </authorList>
    </citation>
    <scope>NUCLEOTIDE SEQUENCE [LARGE SCALE GENOMIC DNA]</scope>
    <source>
        <strain evidence="2 3">DY20341</strain>
    </source>
</reference>
<dbReference type="EMBL" id="CP006019">
    <property type="protein sequence ID" value="AIF69976.1"/>
    <property type="molecule type" value="Genomic_DNA"/>
</dbReference>
<dbReference type="OrthoDB" id="86190at2157"/>
<evidence type="ECO:0000256" key="1">
    <source>
        <dbReference type="SAM" id="Coils"/>
    </source>
</evidence>
<sequence length="272" mass="31483">MKFEVLSKEEMQELSKELSKAGIMNKTKEELGYSLEHRILIKGKFEELKKKIKDMEVEVLHELLEEVENAYNNAVLGWEVGEKKKVDELFDEAKLGMLIVLTALVEGGYLEESEEGLVLKEKPELSELELELRIPIDEVADVLEELEERLNAKLLTEFTLERKYYVEVLEVEKELIQEALEIAEEYATEESLADAMFVGIAKSTLADIILELVKKNNKKKELIETLLAEEPITIEGKREKVNIYFEEDALEDFLKELQTLGYIKVKGNKIWW</sequence>
<dbReference type="AlphaFoldDB" id="A0A075LV17"/>
<dbReference type="GeneID" id="24842688"/>
<dbReference type="RefSeq" id="WP_048165474.1">
    <property type="nucleotide sequence ID" value="NZ_CP006019.1"/>
</dbReference>
<proteinExistence type="predicted"/>
<gene>
    <name evidence="2" type="ORF">PAP_07935</name>
</gene>
<reference evidence="3" key="1">
    <citation type="submission" date="2013-06" db="EMBL/GenBank/DDBJ databases">
        <title>Complete Genome Sequence of Hyperthermophilic Palaeococcus pacificus DY20341T, Isolated from a Deep-Sea Hydrothermal Sediments.</title>
        <authorList>
            <person name="Zeng X."/>
            <person name="Shao Z."/>
        </authorList>
    </citation>
    <scope>NUCLEOTIDE SEQUENCE [LARGE SCALE GENOMIC DNA]</scope>
    <source>
        <strain evidence="3">DY20341</strain>
    </source>
</reference>
<feature type="coiled-coil region" evidence="1">
    <location>
        <begin position="136"/>
        <end position="189"/>
    </location>
</feature>
<keyword evidence="1" id="KW-0175">Coiled coil</keyword>
<evidence type="ECO:0000313" key="2">
    <source>
        <dbReference type="EMBL" id="AIF69976.1"/>
    </source>
</evidence>
<accession>A0A075LV17</accession>
<dbReference type="HOGENOM" id="CLU_1032976_0_0_2"/>
<evidence type="ECO:0000313" key="3">
    <source>
        <dbReference type="Proteomes" id="UP000027981"/>
    </source>
</evidence>
<organism evidence="2 3">
    <name type="scientific">Palaeococcus pacificus DY20341</name>
    <dbReference type="NCBI Taxonomy" id="1343739"/>
    <lineage>
        <taxon>Archaea</taxon>
        <taxon>Methanobacteriati</taxon>
        <taxon>Methanobacteriota</taxon>
        <taxon>Thermococci</taxon>
        <taxon>Thermococcales</taxon>
        <taxon>Thermococcaceae</taxon>
        <taxon>Palaeococcus</taxon>
    </lineage>
</organism>
<protein>
    <submittedName>
        <fullName evidence="2">Uncharacterized protein</fullName>
    </submittedName>
</protein>
<name>A0A075LV17_9EURY</name>
<dbReference type="STRING" id="1343739.PAP_07935"/>
<dbReference type="KEGG" id="ppac:PAP_07935"/>
<dbReference type="eggNOG" id="arCOG05734">
    <property type="taxonomic scope" value="Archaea"/>
</dbReference>